<feature type="domain" description="Ribosome maturation factor RimP C-terminal" evidence="6">
    <location>
        <begin position="96"/>
        <end position="161"/>
    </location>
</feature>
<dbReference type="NCBIfam" id="NF011229">
    <property type="entry name" value="PRK14636.1"/>
    <property type="match status" value="1"/>
</dbReference>
<dbReference type="Pfam" id="PF17384">
    <property type="entry name" value="DUF150_C"/>
    <property type="match status" value="1"/>
</dbReference>
<gene>
    <name evidence="3 7" type="primary">rimP</name>
    <name evidence="7" type="ORF">GRI89_03140</name>
</gene>
<dbReference type="SUPFAM" id="SSF74942">
    <property type="entry name" value="YhbC-like, C-terminal domain"/>
    <property type="match status" value="1"/>
</dbReference>
<protein>
    <recommendedName>
        <fullName evidence="3">Ribosome maturation factor RimP</fullName>
    </recommendedName>
</protein>
<dbReference type="GO" id="GO:0000028">
    <property type="term" value="P:ribosomal small subunit assembly"/>
    <property type="evidence" value="ECO:0007669"/>
    <property type="project" value="TreeGrafter"/>
</dbReference>
<sequence>MADIARLTQVIEPEATALGFELVRVKMTGSDPESGGERTLQVMAEDPATGQLVVEQCMALSRRVSDAIDAIEEAGEELIHGAYNLEVSSPGIDRPLTRPKDFANWAGHEANFSLTEKVGDHRKLRGTLLGLEDGKAVVEDRKHGRFAVPLELIHSAKLVLTNELIAATRPLDTSGAEEFEETPHDEMSEEKAED</sequence>
<comment type="caution">
    <text evidence="7">The sequence shown here is derived from an EMBL/GenBank/DDBJ whole genome shotgun (WGS) entry which is preliminary data.</text>
</comment>
<evidence type="ECO:0000256" key="1">
    <source>
        <dbReference type="ARBA" id="ARBA00022490"/>
    </source>
</evidence>
<feature type="region of interest" description="Disordered" evidence="4">
    <location>
        <begin position="171"/>
        <end position="194"/>
    </location>
</feature>
<dbReference type="InterPro" id="IPR028989">
    <property type="entry name" value="RimP_N"/>
</dbReference>
<dbReference type="HAMAP" id="MF_01077">
    <property type="entry name" value="RimP"/>
    <property type="match status" value="1"/>
</dbReference>
<dbReference type="GO" id="GO:0006412">
    <property type="term" value="P:translation"/>
    <property type="evidence" value="ECO:0007669"/>
    <property type="project" value="TreeGrafter"/>
</dbReference>
<evidence type="ECO:0000313" key="8">
    <source>
        <dbReference type="Proteomes" id="UP000433652"/>
    </source>
</evidence>
<keyword evidence="1 3" id="KW-0963">Cytoplasm</keyword>
<dbReference type="AlphaFoldDB" id="A0A6I4ST60"/>
<evidence type="ECO:0000259" key="6">
    <source>
        <dbReference type="Pfam" id="PF17384"/>
    </source>
</evidence>
<keyword evidence="8" id="KW-1185">Reference proteome</keyword>
<comment type="function">
    <text evidence="3">Required for maturation of 30S ribosomal subunits.</text>
</comment>
<feature type="compositionally biased region" description="Basic and acidic residues" evidence="4">
    <location>
        <begin position="181"/>
        <end position="194"/>
    </location>
</feature>
<feature type="domain" description="Ribosome maturation factor RimP N-terminal" evidence="5">
    <location>
        <begin position="11"/>
        <end position="93"/>
    </location>
</feature>
<dbReference type="InterPro" id="IPR003728">
    <property type="entry name" value="Ribosome_maturation_RimP"/>
</dbReference>
<dbReference type="Gene3D" id="3.30.300.70">
    <property type="entry name" value="RimP-like superfamily, N-terminal"/>
    <property type="match status" value="1"/>
</dbReference>
<dbReference type="InterPro" id="IPR036847">
    <property type="entry name" value="RimP_C_sf"/>
</dbReference>
<dbReference type="GO" id="GO:0005829">
    <property type="term" value="C:cytosol"/>
    <property type="evidence" value="ECO:0007669"/>
    <property type="project" value="TreeGrafter"/>
</dbReference>
<evidence type="ECO:0000256" key="3">
    <source>
        <dbReference type="HAMAP-Rule" id="MF_01077"/>
    </source>
</evidence>
<dbReference type="RefSeq" id="WP_159792090.1">
    <property type="nucleotide sequence ID" value="NZ_WTYM01000026.1"/>
</dbReference>
<evidence type="ECO:0000259" key="5">
    <source>
        <dbReference type="Pfam" id="PF02576"/>
    </source>
</evidence>
<evidence type="ECO:0000256" key="4">
    <source>
        <dbReference type="SAM" id="MobiDB-lite"/>
    </source>
</evidence>
<organism evidence="7 8">
    <name type="scientific">Croceibacterium salegens</name>
    <dbReference type="NCBI Taxonomy" id="1737568"/>
    <lineage>
        <taxon>Bacteria</taxon>
        <taxon>Pseudomonadati</taxon>
        <taxon>Pseudomonadota</taxon>
        <taxon>Alphaproteobacteria</taxon>
        <taxon>Sphingomonadales</taxon>
        <taxon>Erythrobacteraceae</taxon>
        <taxon>Croceibacterium</taxon>
    </lineage>
</organism>
<proteinExistence type="inferred from homology"/>
<dbReference type="SUPFAM" id="SSF75420">
    <property type="entry name" value="YhbC-like, N-terminal domain"/>
    <property type="match status" value="1"/>
</dbReference>
<reference evidence="7 8" key="1">
    <citation type="submission" date="2019-12" db="EMBL/GenBank/DDBJ databases">
        <title>Genomic-based taxomic classification of the family Erythrobacteraceae.</title>
        <authorList>
            <person name="Xu L."/>
        </authorList>
    </citation>
    <scope>NUCLEOTIDE SEQUENCE [LARGE SCALE GENOMIC DNA]</scope>
    <source>
        <strain evidence="7 8">MCCC 1K01500</strain>
    </source>
</reference>
<dbReference type="Pfam" id="PF02576">
    <property type="entry name" value="RimP_N"/>
    <property type="match status" value="1"/>
</dbReference>
<dbReference type="PANTHER" id="PTHR33867">
    <property type="entry name" value="RIBOSOME MATURATION FACTOR RIMP"/>
    <property type="match status" value="1"/>
</dbReference>
<comment type="similarity">
    <text evidence="3">Belongs to the RimP family.</text>
</comment>
<name>A0A6I4ST60_9SPHN</name>
<dbReference type="Proteomes" id="UP000433652">
    <property type="component" value="Unassembled WGS sequence"/>
</dbReference>
<accession>A0A6I4ST60</accession>
<dbReference type="InterPro" id="IPR035956">
    <property type="entry name" value="RimP_N_sf"/>
</dbReference>
<evidence type="ECO:0000256" key="2">
    <source>
        <dbReference type="ARBA" id="ARBA00022517"/>
    </source>
</evidence>
<keyword evidence="2 3" id="KW-0690">Ribosome biogenesis</keyword>
<evidence type="ECO:0000313" key="7">
    <source>
        <dbReference type="EMBL" id="MXO58538.1"/>
    </source>
</evidence>
<dbReference type="PANTHER" id="PTHR33867:SF1">
    <property type="entry name" value="RIBOSOME MATURATION FACTOR RIMP"/>
    <property type="match status" value="1"/>
</dbReference>
<dbReference type="OrthoDB" id="9805006at2"/>
<dbReference type="InterPro" id="IPR028998">
    <property type="entry name" value="RimP_C"/>
</dbReference>
<comment type="subcellular location">
    <subcellularLocation>
        <location evidence="3">Cytoplasm</location>
    </subcellularLocation>
</comment>
<dbReference type="EMBL" id="WTYM01000026">
    <property type="protein sequence ID" value="MXO58538.1"/>
    <property type="molecule type" value="Genomic_DNA"/>
</dbReference>
<dbReference type="CDD" id="cd01734">
    <property type="entry name" value="YlxS_C"/>
    <property type="match status" value="1"/>
</dbReference>